<dbReference type="OrthoDB" id="8776015at2"/>
<accession>A0A1V8MAQ6</accession>
<keyword evidence="3" id="KW-1185">Reference proteome</keyword>
<keyword evidence="1" id="KW-0732">Signal</keyword>
<dbReference type="STRING" id="1420851.AU255_11415"/>
<dbReference type="AlphaFoldDB" id="A0A1V8MAQ6"/>
<feature type="chain" id="PRO_5013093851" evidence="1">
    <location>
        <begin position="24"/>
        <end position="177"/>
    </location>
</feature>
<name>A0A1V8MAQ6_9GAMM</name>
<evidence type="ECO:0000313" key="3">
    <source>
        <dbReference type="Proteomes" id="UP000191980"/>
    </source>
</evidence>
<dbReference type="RefSeq" id="WP_080522995.1">
    <property type="nucleotide sequence ID" value="NZ_LPUF01000001.1"/>
</dbReference>
<proteinExistence type="predicted"/>
<evidence type="ECO:0000256" key="1">
    <source>
        <dbReference type="SAM" id="SignalP"/>
    </source>
</evidence>
<reference evidence="2 3" key="1">
    <citation type="submission" date="2015-12" db="EMBL/GenBank/DDBJ databases">
        <authorList>
            <person name="Shamseldin A."/>
            <person name="Moawad H."/>
            <person name="Abd El-Rahim W.M."/>
            <person name="Sadowsky M.J."/>
        </authorList>
    </citation>
    <scope>NUCLEOTIDE SEQUENCE [LARGE SCALE GENOMIC DNA]</scope>
    <source>
        <strain evidence="2 3">WF1</strain>
    </source>
</reference>
<protein>
    <submittedName>
        <fullName evidence="2">Uncharacterized protein</fullName>
    </submittedName>
</protein>
<comment type="caution">
    <text evidence="2">The sequence shown here is derived from an EMBL/GenBank/DDBJ whole genome shotgun (WGS) entry which is preliminary data.</text>
</comment>
<evidence type="ECO:0000313" key="2">
    <source>
        <dbReference type="EMBL" id="OQK18393.1"/>
    </source>
</evidence>
<feature type="signal peptide" evidence="1">
    <location>
        <begin position="1"/>
        <end position="23"/>
    </location>
</feature>
<gene>
    <name evidence="2" type="ORF">AU255_11415</name>
</gene>
<dbReference type="Proteomes" id="UP000191980">
    <property type="component" value="Unassembled WGS sequence"/>
</dbReference>
<sequence>MYKHIFLKLTALGLLIASHATLAEPHYNVNDYYQVYKDGRIYIFDDFATYNSFNQAGETAYRLTRIGAGPNGETLVFGLQSKDKEMSSGFGSVDLYEGTAEGINEGFYGEVIKDGRIYVFNEWPDLKEFLSVGEATFRFTEIGAGPNGETVIYVLNKNNKKQQPTALMAEFARKHTK</sequence>
<organism evidence="2 3">
    <name type="scientific">Methyloprofundus sedimenti</name>
    <dbReference type="NCBI Taxonomy" id="1420851"/>
    <lineage>
        <taxon>Bacteria</taxon>
        <taxon>Pseudomonadati</taxon>
        <taxon>Pseudomonadota</taxon>
        <taxon>Gammaproteobacteria</taxon>
        <taxon>Methylococcales</taxon>
        <taxon>Methylococcaceae</taxon>
        <taxon>Methyloprofundus</taxon>
    </lineage>
</organism>
<dbReference type="EMBL" id="LPUF01000001">
    <property type="protein sequence ID" value="OQK18393.1"/>
    <property type="molecule type" value="Genomic_DNA"/>
</dbReference>